<evidence type="ECO:0000256" key="4">
    <source>
        <dbReference type="ARBA" id="ARBA00022643"/>
    </source>
</evidence>
<dbReference type="RefSeq" id="WP_153749850.1">
    <property type="nucleotide sequence ID" value="NZ_BAAADI010000048.1"/>
</dbReference>
<dbReference type="OrthoDB" id="9784165at2"/>
<comment type="similarity">
    <text evidence="6">Belongs to the RnfG family.</text>
</comment>
<dbReference type="GO" id="GO:0022900">
    <property type="term" value="P:electron transport chain"/>
    <property type="evidence" value="ECO:0007669"/>
    <property type="project" value="UniProtKB-UniRule"/>
</dbReference>
<evidence type="ECO:0000259" key="8">
    <source>
        <dbReference type="SMART" id="SM00900"/>
    </source>
</evidence>
<dbReference type="GO" id="GO:0010181">
    <property type="term" value="F:FMN binding"/>
    <property type="evidence" value="ECO:0007669"/>
    <property type="project" value="InterPro"/>
</dbReference>
<evidence type="ECO:0000256" key="7">
    <source>
        <dbReference type="SAM" id="Phobius"/>
    </source>
</evidence>
<keyword evidence="6" id="KW-0535">Nitrogen fixation</keyword>
<dbReference type="PANTHER" id="PTHR36118:SF1">
    <property type="entry name" value="ION-TRANSLOCATING OXIDOREDUCTASE COMPLEX SUBUNIT G"/>
    <property type="match status" value="1"/>
</dbReference>
<dbReference type="NCBIfam" id="TIGR01947">
    <property type="entry name" value="rnfG"/>
    <property type="match status" value="1"/>
</dbReference>
<keyword evidence="5 6" id="KW-0249">Electron transport</keyword>
<comment type="function">
    <text evidence="6">Part of a membrane-bound complex that couples electron transfer with translocation of ions across the membrane.</text>
</comment>
<feature type="domain" description="FMN-binding" evidence="8">
    <location>
        <begin position="116"/>
        <end position="208"/>
    </location>
</feature>
<dbReference type="InterPro" id="IPR007329">
    <property type="entry name" value="FMN-bd"/>
</dbReference>
<dbReference type="PANTHER" id="PTHR36118">
    <property type="entry name" value="ION-TRANSLOCATING OXIDOREDUCTASE COMPLEX SUBUNIT G"/>
    <property type="match status" value="1"/>
</dbReference>
<organism evidence="9 10">
    <name type="scientific">Rhodovulum strictum</name>
    <dbReference type="NCBI Taxonomy" id="58314"/>
    <lineage>
        <taxon>Bacteria</taxon>
        <taxon>Pseudomonadati</taxon>
        <taxon>Pseudomonadota</taxon>
        <taxon>Alphaproteobacteria</taxon>
        <taxon>Rhodobacterales</taxon>
        <taxon>Paracoccaceae</taxon>
        <taxon>Rhodovulum</taxon>
    </lineage>
</organism>
<dbReference type="SMART" id="SM00900">
    <property type="entry name" value="FMN_bind"/>
    <property type="match status" value="1"/>
</dbReference>
<keyword evidence="6 7" id="KW-0812">Transmembrane</keyword>
<accession>A0A844BLM0</accession>
<dbReference type="GO" id="GO:0009399">
    <property type="term" value="P:nitrogen fixation"/>
    <property type="evidence" value="ECO:0007669"/>
    <property type="project" value="UniProtKB-UniRule"/>
</dbReference>
<keyword evidence="6 7" id="KW-1133">Transmembrane helix</keyword>
<keyword evidence="10" id="KW-1185">Reference proteome</keyword>
<feature type="modified residue" description="FMN phosphoryl threonine" evidence="6">
    <location>
        <position position="191"/>
    </location>
</feature>
<dbReference type="GO" id="GO:0005886">
    <property type="term" value="C:plasma membrane"/>
    <property type="evidence" value="ECO:0007669"/>
    <property type="project" value="InterPro"/>
</dbReference>
<evidence type="ECO:0000313" key="10">
    <source>
        <dbReference type="Proteomes" id="UP000466730"/>
    </source>
</evidence>
<dbReference type="AlphaFoldDB" id="A0A844BLM0"/>
<comment type="subcellular location">
    <subcellularLocation>
        <location evidence="6">Cellular chromatophore membrane</location>
        <topology evidence="6">Single-pass membrane protein</topology>
    </subcellularLocation>
</comment>
<reference evidence="9 10" key="1">
    <citation type="submission" date="2019-11" db="EMBL/GenBank/DDBJ databases">
        <title>Draft Whole-Genome sequence of the marine photosynthetic bacterium Rhodovulum strictum DSM 11289.</title>
        <authorList>
            <person name="Kyndt J.A."/>
            <person name="Meyer T.E."/>
        </authorList>
    </citation>
    <scope>NUCLEOTIDE SEQUENCE [LARGE SCALE GENOMIC DNA]</scope>
    <source>
        <strain evidence="9 10">DSM 11289</strain>
    </source>
</reference>
<feature type="transmembrane region" description="Helical" evidence="7">
    <location>
        <begin position="26"/>
        <end position="45"/>
    </location>
</feature>
<keyword evidence="2 6" id="KW-0597">Phosphoprotein</keyword>
<dbReference type="NCBIfam" id="NF002519">
    <property type="entry name" value="PRK01908.1"/>
    <property type="match status" value="1"/>
</dbReference>
<dbReference type="HAMAP" id="MF_00479">
    <property type="entry name" value="RsxG_RnfG"/>
    <property type="match status" value="1"/>
</dbReference>
<proteinExistence type="inferred from homology"/>
<keyword evidence="4 6" id="KW-0288">FMN</keyword>
<name>A0A844BLM0_9RHOB</name>
<keyword evidence="6" id="KW-1278">Translocase</keyword>
<dbReference type="PIRSF" id="PIRSF006091">
    <property type="entry name" value="E_trnsport_RnfG"/>
    <property type="match status" value="1"/>
</dbReference>
<gene>
    <name evidence="9" type="primary">rsxG</name>
    <name evidence="6" type="synonym">rnfG</name>
    <name evidence="9" type="ORF">GH815_16480</name>
</gene>
<sequence>MTETSPTAPPRTSGPARFAALRHSPAWHGLLLAGFTLATALILSYSHDLTRDAIADRQTEDLLASLAQVIPAQLHDNDLSADTRTLADATEGAVPVHLALRGGEVTGVAFVLTGYGYSGAIRVLIGLAPDGTLLGARVLSHTETPGLGDKIEIAKHDWIEGFAGRSLTDPGPEGWKVKKDGGVFDQFSGATITPRAVVGAVHRGLALFERHRDALVTPTGDKEAE</sequence>
<comment type="subunit">
    <text evidence="6">The complex is composed of six subunits: RnfA, RnfB, RnfC, RnfD, RnfE and RnfG.</text>
</comment>
<evidence type="ECO:0000313" key="9">
    <source>
        <dbReference type="EMBL" id="MRH22575.1"/>
    </source>
</evidence>
<keyword evidence="6 7" id="KW-0472">Membrane</keyword>
<dbReference type="Proteomes" id="UP000466730">
    <property type="component" value="Unassembled WGS sequence"/>
</dbReference>
<dbReference type="InterPro" id="IPR010209">
    <property type="entry name" value="Ion_transpt_RnfG/RsxG"/>
</dbReference>
<evidence type="ECO:0000256" key="2">
    <source>
        <dbReference type="ARBA" id="ARBA00022553"/>
    </source>
</evidence>
<dbReference type="GO" id="GO:0009055">
    <property type="term" value="F:electron transfer activity"/>
    <property type="evidence" value="ECO:0007669"/>
    <property type="project" value="InterPro"/>
</dbReference>
<keyword evidence="1 6" id="KW-0813">Transport</keyword>
<comment type="caution">
    <text evidence="9">The sequence shown here is derived from an EMBL/GenBank/DDBJ whole genome shotgun (WGS) entry which is preliminary data.</text>
</comment>
<dbReference type="EC" id="7.-.-.-" evidence="6"/>
<comment type="cofactor">
    <cofactor evidence="6">
        <name>FMN</name>
        <dbReference type="ChEBI" id="CHEBI:58210"/>
    </cofactor>
</comment>
<evidence type="ECO:0000256" key="1">
    <source>
        <dbReference type="ARBA" id="ARBA00022448"/>
    </source>
</evidence>
<dbReference type="Pfam" id="PF04205">
    <property type="entry name" value="FMN_bind"/>
    <property type="match status" value="1"/>
</dbReference>
<dbReference type="EMBL" id="WJPO01000033">
    <property type="protein sequence ID" value="MRH22575.1"/>
    <property type="molecule type" value="Genomic_DNA"/>
</dbReference>
<dbReference type="GO" id="GO:0042717">
    <property type="term" value="C:plasma membrane-derived chromatophore membrane"/>
    <property type="evidence" value="ECO:0007669"/>
    <property type="project" value="UniProtKB-SubCell"/>
</dbReference>
<keyword evidence="3 6" id="KW-0285">Flavoprotein</keyword>
<protein>
    <recommendedName>
        <fullName evidence="6">Ion-translocating oxidoreductase complex subunit G</fullName>
        <ecNumber evidence="6">7.-.-.-</ecNumber>
    </recommendedName>
    <alternativeName>
        <fullName evidence="6">Rnf electron transport complex subunit G</fullName>
    </alternativeName>
</protein>
<evidence type="ECO:0000256" key="3">
    <source>
        <dbReference type="ARBA" id="ARBA00022630"/>
    </source>
</evidence>
<evidence type="ECO:0000256" key="6">
    <source>
        <dbReference type="HAMAP-Rule" id="MF_00479"/>
    </source>
</evidence>
<evidence type="ECO:0000256" key="5">
    <source>
        <dbReference type="ARBA" id="ARBA00022982"/>
    </source>
</evidence>